<name>A0A834XBP0_9FABA</name>
<sequence>MESCRHYCDSMDGECNDGGAGEAYMFVSSAGELWKELEDQFGKGNKPKVFHIRRQISSIQQGTGSLAAYSNKLKKLWEQLNCLRPRRKCICNGCTCGGYADLIKLVQSNNLMEFLNGLNSSYENAVNNILMMYPEPPYNKAYSIIATLEEQKSLNTINETATEVSALAVKMMDQQKSNTIGSKSYNRKEEKKNKYCNFCKRTGHFEDDCFKKNGYPEWFKALKERREQVVINNVSGNKVEAKEVTQKAKSTDDIGDLIQELRKFMRGKSSNEEASTFSSASVNAAYFADFAGLPDKFWGEAMLCASYVINRVPNSILKWKTPYEVLTGKLPDYARLRVFGCLCFVTNINPHKGKFHKRARKCIFLGYPPDFKGYKVYDVDTADKDVLEAENDVDLEEDTCEDCAVIPEPPPDMDTVTVPAPNVDNTALRRSDRTKRQPTWMKGYVACSIPQSSSHTPHVFPYVTPSCFSNEYLQFMGNVSQRKKWTPVNIRETEISHLLFADDVLIFVRIDQKSIMAIKYVLDVFLQCSGLSINNDKSLIWFSPNTCQGDRDYTSRVLGFGEAPKSGKYLGFPLGLSRRVSDYKPIVDKVLDKVENWKAKFLSKAGKGDNWKPLGSIHKLISGPLAREEDKLTVNDVAEEVGFWNWDLLSFEIPTHIKSNVLSVACIKNLQENDIQAWKFTALGWEAPPSGWWILNTEVRVIHIHKEGNACADILAKQAVATHSNLMYFEEMPCCISSAFAANLVGVRFSRSVNLVAAS</sequence>
<evidence type="ECO:0000313" key="3">
    <source>
        <dbReference type="Proteomes" id="UP000634136"/>
    </source>
</evidence>
<dbReference type="Proteomes" id="UP000634136">
    <property type="component" value="Unassembled WGS sequence"/>
</dbReference>
<dbReference type="AlphaFoldDB" id="A0A834XBP0"/>
<dbReference type="InterPro" id="IPR012337">
    <property type="entry name" value="RNaseH-like_sf"/>
</dbReference>
<proteinExistence type="predicted"/>
<dbReference type="GO" id="GO:0008270">
    <property type="term" value="F:zinc ion binding"/>
    <property type="evidence" value="ECO:0007669"/>
    <property type="project" value="InterPro"/>
</dbReference>
<dbReference type="InterPro" id="IPR036875">
    <property type="entry name" value="Znf_CCHC_sf"/>
</dbReference>
<accession>A0A834XBP0</accession>
<gene>
    <name evidence="2" type="ORF">G2W53_004721</name>
</gene>
<dbReference type="GO" id="GO:0003676">
    <property type="term" value="F:nucleic acid binding"/>
    <property type="evidence" value="ECO:0007669"/>
    <property type="project" value="InterPro"/>
</dbReference>
<dbReference type="Pfam" id="PF25597">
    <property type="entry name" value="SH3_retrovirus"/>
    <property type="match status" value="1"/>
</dbReference>
<dbReference type="OrthoDB" id="1434891at2759"/>
<dbReference type="InterPro" id="IPR057670">
    <property type="entry name" value="SH3_retrovirus"/>
</dbReference>
<evidence type="ECO:0000313" key="2">
    <source>
        <dbReference type="EMBL" id="KAF7842423.1"/>
    </source>
</evidence>
<protein>
    <recommendedName>
        <fullName evidence="1">Retroviral polymerase SH3-like domain-containing protein</fullName>
    </recommendedName>
</protein>
<dbReference type="PANTHER" id="PTHR34222">
    <property type="entry name" value="GAG_PRE-INTEGRS DOMAIN-CONTAINING PROTEIN"/>
    <property type="match status" value="1"/>
</dbReference>
<reference evidence="2" key="1">
    <citation type="submission" date="2020-09" db="EMBL/GenBank/DDBJ databases">
        <title>Genome-Enabled Discovery of Anthraquinone Biosynthesis in Senna tora.</title>
        <authorList>
            <person name="Kang S.-H."/>
            <person name="Pandey R.P."/>
            <person name="Lee C.-M."/>
            <person name="Sim J.-S."/>
            <person name="Jeong J.-T."/>
            <person name="Choi B.-S."/>
            <person name="Jung M."/>
            <person name="Ginzburg D."/>
            <person name="Zhao K."/>
            <person name="Won S.Y."/>
            <person name="Oh T.-J."/>
            <person name="Yu Y."/>
            <person name="Kim N.-H."/>
            <person name="Lee O.R."/>
            <person name="Lee T.-H."/>
            <person name="Bashyal P."/>
            <person name="Kim T.-S."/>
            <person name="Lee W.-H."/>
            <person name="Kawkins C."/>
            <person name="Kim C.-K."/>
            <person name="Kim J.S."/>
            <person name="Ahn B.O."/>
            <person name="Rhee S.Y."/>
            <person name="Sohng J.K."/>
        </authorList>
    </citation>
    <scope>NUCLEOTIDE SEQUENCE</scope>
    <source>
        <tissue evidence="2">Leaf</tissue>
    </source>
</reference>
<dbReference type="SUPFAM" id="SSF53098">
    <property type="entry name" value="Ribonuclease H-like"/>
    <property type="match status" value="1"/>
</dbReference>
<dbReference type="SUPFAM" id="SSF57756">
    <property type="entry name" value="Retrovirus zinc finger-like domains"/>
    <property type="match status" value="1"/>
</dbReference>
<keyword evidence="3" id="KW-1185">Reference proteome</keyword>
<feature type="domain" description="Retroviral polymerase SH3-like" evidence="1">
    <location>
        <begin position="341"/>
        <end position="388"/>
    </location>
</feature>
<dbReference type="PANTHER" id="PTHR34222:SF99">
    <property type="entry name" value="PROTEIN, PUTATIVE-RELATED"/>
    <property type="match status" value="1"/>
</dbReference>
<comment type="caution">
    <text evidence="2">The sequence shown here is derived from an EMBL/GenBank/DDBJ whole genome shotgun (WGS) entry which is preliminary data.</text>
</comment>
<evidence type="ECO:0000259" key="1">
    <source>
        <dbReference type="Pfam" id="PF25597"/>
    </source>
</evidence>
<dbReference type="EMBL" id="JAAIUW010000002">
    <property type="protein sequence ID" value="KAF7842423.1"/>
    <property type="molecule type" value="Genomic_DNA"/>
</dbReference>
<organism evidence="2 3">
    <name type="scientific">Senna tora</name>
    <dbReference type="NCBI Taxonomy" id="362788"/>
    <lineage>
        <taxon>Eukaryota</taxon>
        <taxon>Viridiplantae</taxon>
        <taxon>Streptophyta</taxon>
        <taxon>Embryophyta</taxon>
        <taxon>Tracheophyta</taxon>
        <taxon>Spermatophyta</taxon>
        <taxon>Magnoliopsida</taxon>
        <taxon>eudicotyledons</taxon>
        <taxon>Gunneridae</taxon>
        <taxon>Pentapetalae</taxon>
        <taxon>rosids</taxon>
        <taxon>fabids</taxon>
        <taxon>Fabales</taxon>
        <taxon>Fabaceae</taxon>
        <taxon>Caesalpinioideae</taxon>
        <taxon>Cassia clade</taxon>
        <taxon>Senna</taxon>
    </lineage>
</organism>